<dbReference type="InterPro" id="IPR036162">
    <property type="entry name" value="Resolvase-like_N_sf"/>
</dbReference>
<feature type="domain" description="Resolvase/invertase-type recombinase catalytic" evidence="2">
    <location>
        <begin position="4"/>
        <end position="153"/>
    </location>
</feature>
<dbReference type="InterPro" id="IPR006119">
    <property type="entry name" value="Resolv_N"/>
</dbReference>
<reference evidence="4 5" key="1">
    <citation type="journal article" date="2010" name="J. Bacteriol.">
        <title>Genome sequences of Pelagibaca bermudensis HTCC2601T and Maritimibacter alkaliphilus HTCC2654T, the type strains of two marine Roseobacter genera.</title>
        <authorList>
            <person name="Thrash J.C."/>
            <person name="Cho J.C."/>
            <person name="Ferriera S."/>
            <person name="Johnson J."/>
            <person name="Vergin K.L."/>
            <person name="Giovannoni S.J."/>
        </authorList>
    </citation>
    <scope>NUCLEOTIDE SEQUENCE [LARGE SCALE GENOMIC DNA]</scope>
    <source>
        <strain evidence="4 5">HTCC2654</strain>
    </source>
</reference>
<dbReference type="InterPro" id="IPR038109">
    <property type="entry name" value="DNA_bind_recomb_sf"/>
</dbReference>
<dbReference type="AlphaFoldDB" id="A3V9X0"/>
<comment type="caution">
    <text evidence="4">The sequence shown here is derived from an EMBL/GenBank/DDBJ whole genome shotgun (WGS) entry which is preliminary data.</text>
</comment>
<dbReference type="HOGENOM" id="CLU_010686_18_13_5"/>
<dbReference type="EMBL" id="AAMT01000001">
    <property type="protein sequence ID" value="EAQ14711.1"/>
    <property type="molecule type" value="Genomic_DNA"/>
</dbReference>
<accession>A3V9X0</accession>
<dbReference type="Pfam" id="PF13408">
    <property type="entry name" value="Zn_ribbon_recom"/>
    <property type="match status" value="1"/>
</dbReference>
<sequence length="538" mass="59825">MTKRAVIYARYSTGKQKQTSIADQVAMCERHCENAGWEVVGVFSDSEKTGKRTKRPGLQEMIEMLRCRKADVVLIEAVDRLHRSVVNALSYFEITTFRGIELYSVSEGQQDFIKLLFNALGAQYYSDSVAVHTRRALESLVRKQGRTHGMAFGYRKKDGETGLNREPDPETAWIVTRIFEETAAGHSAEQIAQRLNQEGIPAPKGGDWYTSTLRGNKQRGDGILRNRIYIGEVTYGATKSSFDPETGKKWVEATPDQATTLQVEDLRIIPQPLWDAAHTQLEATARQVETIGNASAAHRTKYLLSGLLVCGCCGRPFTMQAQGKYYCRNKKLCGNRTPVLREAIEQRVFASLRDLFLTPELEAKFDATIAAERRKMASASGSNELRTLIRRKAEAEKAITQILRAIESGTTFKSLLERAQSLEDEIARLELQINKLEAVRRSAEAMPTRAAPVYAAAIERMETLLADPDFVHQASGHLAQLIRSIRLTPDHTAQDGMSAEVHMDLGSWVLGAGYSAEIAARFSNNPQMTIEVGAAPPT</sequence>
<gene>
    <name evidence="4" type="ORF">RB2654_19048</name>
</gene>
<dbReference type="InterPro" id="IPR025827">
    <property type="entry name" value="Zn_ribbon_recom_dom"/>
</dbReference>
<organism evidence="4 5">
    <name type="scientific">Maritimibacter alkaliphilus HTCC2654</name>
    <dbReference type="NCBI Taxonomy" id="314271"/>
    <lineage>
        <taxon>Bacteria</taxon>
        <taxon>Pseudomonadati</taxon>
        <taxon>Pseudomonadota</taxon>
        <taxon>Alphaproteobacteria</taxon>
        <taxon>Rhodobacterales</taxon>
        <taxon>Roseobacteraceae</taxon>
        <taxon>Maritimibacter</taxon>
    </lineage>
</organism>
<dbReference type="eggNOG" id="COG1961">
    <property type="taxonomic scope" value="Bacteria"/>
</dbReference>
<dbReference type="Pfam" id="PF00239">
    <property type="entry name" value="Resolvase"/>
    <property type="match status" value="1"/>
</dbReference>
<name>A3V9X0_9RHOB</name>
<evidence type="ECO:0000313" key="5">
    <source>
        <dbReference type="Proteomes" id="UP000002931"/>
    </source>
</evidence>
<dbReference type="GO" id="GO:0003677">
    <property type="term" value="F:DNA binding"/>
    <property type="evidence" value="ECO:0007669"/>
    <property type="project" value="InterPro"/>
</dbReference>
<dbReference type="InterPro" id="IPR050639">
    <property type="entry name" value="SSR_resolvase"/>
</dbReference>
<protein>
    <submittedName>
        <fullName evidence="4">Site-specific recombinase and resolvase superfamily protein</fullName>
    </submittedName>
</protein>
<dbReference type="Pfam" id="PF07508">
    <property type="entry name" value="Recombinase"/>
    <property type="match status" value="1"/>
</dbReference>
<dbReference type="GO" id="GO:0000150">
    <property type="term" value="F:DNA strand exchange activity"/>
    <property type="evidence" value="ECO:0007669"/>
    <property type="project" value="InterPro"/>
</dbReference>
<evidence type="ECO:0000313" key="4">
    <source>
        <dbReference type="EMBL" id="EAQ14711.1"/>
    </source>
</evidence>
<evidence type="ECO:0000259" key="2">
    <source>
        <dbReference type="PROSITE" id="PS51736"/>
    </source>
</evidence>
<evidence type="ECO:0000259" key="3">
    <source>
        <dbReference type="PROSITE" id="PS51737"/>
    </source>
</evidence>
<dbReference type="SMART" id="SM00857">
    <property type="entry name" value="Resolvase"/>
    <property type="match status" value="1"/>
</dbReference>
<proteinExistence type="predicted"/>
<dbReference type="Gene3D" id="3.90.1750.20">
    <property type="entry name" value="Putative Large Serine Recombinase, Chain B, Domain 2"/>
    <property type="match status" value="1"/>
</dbReference>
<dbReference type="PROSITE" id="PS51736">
    <property type="entry name" value="RECOMBINASES_3"/>
    <property type="match status" value="1"/>
</dbReference>
<dbReference type="STRING" id="314271.RB2654_19048"/>
<dbReference type="PANTHER" id="PTHR30461">
    <property type="entry name" value="DNA-INVERTASE FROM LAMBDOID PROPHAGE"/>
    <property type="match status" value="1"/>
</dbReference>
<dbReference type="CDD" id="cd00338">
    <property type="entry name" value="Ser_Recombinase"/>
    <property type="match status" value="1"/>
</dbReference>
<dbReference type="OrthoDB" id="7277848at2"/>
<dbReference type="Gene3D" id="3.40.50.1390">
    <property type="entry name" value="Resolvase, N-terminal catalytic domain"/>
    <property type="match status" value="1"/>
</dbReference>
<dbReference type="Proteomes" id="UP000002931">
    <property type="component" value="Unassembled WGS sequence"/>
</dbReference>
<keyword evidence="1" id="KW-0175">Coiled coil</keyword>
<dbReference type="RefSeq" id="WP_008334516.1">
    <property type="nucleotide sequence ID" value="NZ_CH902578.1"/>
</dbReference>
<evidence type="ECO:0000256" key="1">
    <source>
        <dbReference type="SAM" id="Coils"/>
    </source>
</evidence>
<dbReference type="PROSITE" id="PS51737">
    <property type="entry name" value="RECOMBINASE_DNA_BIND"/>
    <property type="match status" value="1"/>
</dbReference>
<keyword evidence="5" id="KW-1185">Reference proteome</keyword>
<dbReference type="InterPro" id="IPR011109">
    <property type="entry name" value="DNA_bind_recombinase_dom"/>
</dbReference>
<dbReference type="SUPFAM" id="SSF53041">
    <property type="entry name" value="Resolvase-like"/>
    <property type="match status" value="1"/>
</dbReference>
<feature type="coiled-coil region" evidence="1">
    <location>
        <begin position="385"/>
        <end position="446"/>
    </location>
</feature>
<dbReference type="PANTHER" id="PTHR30461:SF23">
    <property type="entry name" value="DNA RECOMBINASE-RELATED"/>
    <property type="match status" value="1"/>
</dbReference>
<feature type="domain" description="Recombinase" evidence="3">
    <location>
        <begin position="151"/>
        <end position="287"/>
    </location>
</feature>